<proteinExistence type="predicted"/>
<protein>
    <submittedName>
        <fullName evidence="2">Uncharacterized protein</fullName>
    </submittedName>
</protein>
<accession>A0A812RPX8</accession>
<feature type="region of interest" description="Disordered" evidence="1">
    <location>
        <begin position="181"/>
        <end position="201"/>
    </location>
</feature>
<evidence type="ECO:0000313" key="3">
    <source>
        <dbReference type="Proteomes" id="UP000649617"/>
    </source>
</evidence>
<reference evidence="2" key="1">
    <citation type="submission" date="2021-02" db="EMBL/GenBank/DDBJ databases">
        <authorList>
            <person name="Dougan E. K."/>
            <person name="Rhodes N."/>
            <person name="Thang M."/>
            <person name="Chan C."/>
        </authorList>
    </citation>
    <scope>NUCLEOTIDE SEQUENCE</scope>
</reference>
<gene>
    <name evidence="2" type="ORF">SPIL2461_LOCUS10905</name>
</gene>
<sequence length="296" mass="32698">GTQLGEAVLPGGHAPPGDRLTTGGARLVEEAGKEGPQSCDPWLPGSKLKTAFDFLVLVVVIQPRAPPTPWDGQLPSHGADALVVVTWFMLRKIKSASAKVGDISVSLREVNLQIPTHKSGGTTTKRDWVAMLERVLTACHSPGHRPGRRCPQVRESQEHPSSWRTECRCPERYSQAAPLALPRRPTSRCATRRKKAAAPPAREAFLRVAGANPRPQAWGEWQAPSGQDEPEVEYREALPREPGQGAMTDNSHVIMPHRARKVHRPDRAEDQNERALWRAPCGWPCGQRNFYRLSEA</sequence>
<feature type="non-terminal residue" evidence="2">
    <location>
        <position position="1"/>
    </location>
</feature>
<evidence type="ECO:0000256" key="1">
    <source>
        <dbReference type="SAM" id="MobiDB-lite"/>
    </source>
</evidence>
<feature type="region of interest" description="Disordered" evidence="1">
    <location>
        <begin position="1"/>
        <end position="20"/>
    </location>
</feature>
<dbReference type="EMBL" id="CAJNIZ010020992">
    <property type="protein sequence ID" value="CAE7447200.1"/>
    <property type="molecule type" value="Genomic_DNA"/>
</dbReference>
<comment type="caution">
    <text evidence="2">The sequence shown here is derived from an EMBL/GenBank/DDBJ whole genome shotgun (WGS) entry which is preliminary data.</text>
</comment>
<keyword evidence="3" id="KW-1185">Reference proteome</keyword>
<dbReference type="Proteomes" id="UP000649617">
    <property type="component" value="Unassembled WGS sequence"/>
</dbReference>
<organism evidence="2 3">
    <name type="scientific">Symbiodinium pilosum</name>
    <name type="common">Dinoflagellate</name>
    <dbReference type="NCBI Taxonomy" id="2952"/>
    <lineage>
        <taxon>Eukaryota</taxon>
        <taxon>Sar</taxon>
        <taxon>Alveolata</taxon>
        <taxon>Dinophyceae</taxon>
        <taxon>Suessiales</taxon>
        <taxon>Symbiodiniaceae</taxon>
        <taxon>Symbiodinium</taxon>
    </lineage>
</organism>
<name>A0A812RPX8_SYMPI</name>
<evidence type="ECO:0000313" key="2">
    <source>
        <dbReference type="EMBL" id="CAE7447200.1"/>
    </source>
</evidence>
<dbReference type="AlphaFoldDB" id="A0A812RPX8"/>